<dbReference type="EnsemblBacteria" id="AAM07008">
    <property type="protein sequence ID" value="AAM07008"/>
    <property type="gene ID" value="MA_3653"/>
</dbReference>
<feature type="region of interest" description="Disordered" evidence="1">
    <location>
        <begin position="1"/>
        <end position="21"/>
    </location>
</feature>
<dbReference type="HOGENOM" id="CLU_1745538_0_0_2"/>
<proteinExistence type="predicted"/>
<sequence length="149" mass="15944">MLIRTLSSISSSLPGANPSSTTISAPACCVISWCRANSTSTKQRVRGQVALTSATWSAVRLLKAYRNTRSGGSVTGGKQHLHGDRTAPPDHARCGMHEYTKEFVEPEWCGSACNQGGLTVKPVAEAPVIERFTVDTPDQITLGQCVTLR</sequence>
<dbReference type="KEGG" id="mac:MA_3653"/>
<reference evidence="2 3" key="1">
    <citation type="journal article" date="2002" name="Genome Res.">
        <title>The genome of Methanosarcina acetivorans reveals extensive metabolic and physiological diversity.</title>
        <authorList>
            <person name="Galagan J.E."/>
            <person name="Nusbaum C."/>
            <person name="Roy A."/>
            <person name="Endrizzi M.G."/>
            <person name="Macdonald P."/>
            <person name="FitzHugh W."/>
            <person name="Calvo S."/>
            <person name="Engels R."/>
            <person name="Smirnov S."/>
            <person name="Atnoor D."/>
            <person name="Brown A."/>
            <person name="Allen N."/>
            <person name="Naylor J."/>
            <person name="Stange-Thomann N."/>
            <person name="DeArellano K."/>
            <person name="Johnson R."/>
            <person name="Linton L."/>
            <person name="McEwan P."/>
            <person name="McKernan K."/>
            <person name="Talamas J."/>
            <person name="Tirrell A."/>
            <person name="Ye W."/>
            <person name="Zimmer A."/>
            <person name="Barber R.D."/>
            <person name="Cann I."/>
            <person name="Graham D.E."/>
            <person name="Grahame D.A."/>
            <person name="Guss A."/>
            <person name="Hedderich R."/>
            <person name="Ingram-Smith C."/>
            <person name="Kuettner C.H."/>
            <person name="Krzycki J.A."/>
            <person name="Leigh J.A."/>
            <person name="Li W."/>
            <person name="Liu J."/>
            <person name="Mukhopadhyay B."/>
            <person name="Reeve J.N."/>
            <person name="Smith K."/>
            <person name="Springer T.A."/>
            <person name="Umayam L.A."/>
            <person name="White O."/>
            <person name="White R.H."/>
            <person name="de Macario E.C."/>
            <person name="Ferry J.G."/>
            <person name="Jarrell K.F."/>
            <person name="Jing H."/>
            <person name="Macario A.J.L."/>
            <person name="Paulsen I."/>
            <person name="Pritchett M."/>
            <person name="Sowers K.R."/>
            <person name="Swanson R.V."/>
            <person name="Zinder S.H."/>
            <person name="Lander E."/>
            <person name="Metcalf W.W."/>
            <person name="Birren B."/>
        </authorList>
    </citation>
    <scope>NUCLEOTIDE SEQUENCE [LARGE SCALE GENOMIC DNA]</scope>
    <source>
        <strain evidence="3">ATCC 35395 / DSM 2834 / JCM 12185 / C2A</strain>
    </source>
</reference>
<protein>
    <submittedName>
        <fullName evidence="2">Uncharacterized protein</fullName>
    </submittedName>
</protein>
<dbReference type="InParanoid" id="Q8TJX4"/>
<keyword evidence="3" id="KW-1185">Reference proteome</keyword>
<dbReference type="Proteomes" id="UP000002487">
    <property type="component" value="Chromosome"/>
</dbReference>
<feature type="region of interest" description="Disordered" evidence="1">
    <location>
        <begin position="70"/>
        <end position="89"/>
    </location>
</feature>
<name>Q8TJX4_METAC</name>
<organism evidence="2 3">
    <name type="scientific">Methanosarcina acetivorans (strain ATCC 35395 / DSM 2834 / JCM 12185 / C2A)</name>
    <dbReference type="NCBI Taxonomy" id="188937"/>
    <lineage>
        <taxon>Archaea</taxon>
        <taxon>Methanobacteriati</taxon>
        <taxon>Methanobacteriota</taxon>
        <taxon>Stenosarchaea group</taxon>
        <taxon>Methanomicrobia</taxon>
        <taxon>Methanosarcinales</taxon>
        <taxon>Methanosarcinaceae</taxon>
        <taxon>Methanosarcina</taxon>
    </lineage>
</organism>
<dbReference type="EMBL" id="AE010299">
    <property type="protein sequence ID" value="AAM07008.1"/>
    <property type="molecule type" value="Genomic_DNA"/>
</dbReference>
<accession>Q8TJX4</accession>
<gene>
    <name evidence="2" type="ordered locus">MA_3653</name>
</gene>
<evidence type="ECO:0000256" key="1">
    <source>
        <dbReference type="SAM" id="MobiDB-lite"/>
    </source>
</evidence>
<evidence type="ECO:0000313" key="3">
    <source>
        <dbReference type="Proteomes" id="UP000002487"/>
    </source>
</evidence>
<feature type="compositionally biased region" description="Low complexity" evidence="1">
    <location>
        <begin position="1"/>
        <end position="20"/>
    </location>
</feature>
<dbReference type="AlphaFoldDB" id="Q8TJX4"/>
<evidence type="ECO:0000313" key="2">
    <source>
        <dbReference type="EMBL" id="AAM07008.1"/>
    </source>
</evidence>